<reference evidence="3" key="1">
    <citation type="journal article" date="2019" name="Int. J. Syst. Evol. Microbiol.">
        <title>The Global Catalogue of Microorganisms (GCM) 10K type strain sequencing project: providing services to taxonomists for standard genome sequencing and annotation.</title>
        <authorList>
            <consortium name="The Broad Institute Genomics Platform"/>
            <consortium name="The Broad Institute Genome Sequencing Center for Infectious Disease"/>
            <person name="Wu L."/>
            <person name="Ma J."/>
        </authorList>
    </citation>
    <scope>NUCLEOTIDE SEQUENCE [LARGE SCALE GENOMIC DNA]</scope>
    <source>
        <strain evidence="3">2902at01</strain>
    </source>
</reference>
<proteinExistence type="predicted"/>
<comment type="caution">
    <text evidence="2">The sequence shown here is derived from an EMBL/GenBank/DDBJ whole genome shotgun (WGS) entry which is preliminary data.</text>
</comment>
<keyword evidence="1" id="KW-1133">Transmembrane helix</keyword>
<keyword evidence="1" id="KW-0812">Transmembrane</keyword>
<feature type="transmembrane region" description="Helical" evidence="1">
    <location>
        <begin position="70"/>
        <end position="91"/>
    </location>
</feature>
<evidence type="ECO:0000313" key="2">
    <source>
        <dbReference type="EMBL" id="MFC4109190.1"/>
    </source>
</evidence>
<evidence type="ECO:0008006" key="4">
    <source>
        <dbReference type="Google" id="ProtNLM"/>
    </source>
</evidence>
<organism evidence="2 3">
    <name type="scientific">Micromonospora zhanjiangensis</name>
    <dbReference type="NCBI Taxonomy" id="1522057"/>
    <lineage>
        <taxon>Bacteria</taxon>
        <taxon>Bacillati</taxon>
        <taxon>Actinomycetota</taxon>
        <taxon>Actinomycetes</taxon>
        <taxon>Micromonosporales</taxon>
        <taxon>Micromonosporaceae</taxon>
        <taxon>Micromonospora</taxon>
    </lineage>
</organism>
<evidence type="ECO:0000313" key="3">
    <source>
        <dbReference type="Proteomes" id="UP001595868"/>
    </source>
</evidence>
<protein>
    <recommendedName>
        <fullName evidence="4">Integral membrane protein</fullName>
    </recommendedName>
</protein>
<gene>
    <name evidence="2" type="ORF">ACFOX0_25070</name>
</gene>
<keyword evidence="3" id="KW-1185">Reference proteome</keyword>
<keyword evidence="1" id="KW-0472">Membrane</keyword>
<feature type="transmembrane region" description="Helical" evidence="1">
    <location>
        <begin position="128"/>
        <end position="147"/>
    </location>
</feature>
<evidence type="ECO:0000256" key="1">
    <source>
        <dbReference type="SAM" id="Phobius"/>
    </source>
</evidence>
<feature type="transmembrane region" description="Helical" evidence="1">
    <location>
        <begin position="103"/>
        <end position="121"/>
    </location>
</feature>
<feature type="transmembrane region" description="Helical" evidence="1">
    <location>
        <begin position="38"/>
        <end position="58"/>
    </location>
</feature>
<name>A0ABV8KTJ2_9ACTN</name>
<dbReference type="Proteomes" id="UP001595868">
    <property type="component" value="Unassembled WGS sequence"/>
</dbReference>
<accession>A0ABV8KTJ2</accession>
<dbReference type="RefSeq" id="WP_377550310.1">
    <property type="nucleotide sequence ID" value="NZ_JBHSBN010000021.1"/>
</dbReference>
<sequence>MAGRCLLRGLVGCAGERSTTRATPVTGAAGATGSPVDGAIAVVPIVLSLLVAGWALVGTLRNRPPDRGQFAGLAVLEAALLALAVAAVVALVGGQRPGEAGTFAGYLVTLVCLPPLAAVLARMEPTRWGSTIVLVICLVAPVVVVRLQQTWVATGG</sequence>
<dbReference type="EMBL" id="JBHSBN010000021">
    <property type="protein sequence ID" value="MFC4109190.1"/>
    <property type="molecule type" value="Genomic_DNA"/>
</dbReference>